<accession>A0A318D6J3</accession>
<evidence type="ECO:0000256" key="7">
    <source>
        <dbReference type="SAM" id="Phobius"/>
    </source>
</evidence>
<feature type="transmembrane region" description="Helical" evidence="7">
    <location>
        <begin position="179"/>
        <end position="197"/>
    </location>
</feature>
<evidence type="ECO:0000256" key="5">
    <source>
        <dbReference type="ARBA" id="ARBA00022989"/>
    </source>
</evidence>
<dbReference type="InterPro" id="IPR035952">
    <property type="entry name" value="Rhomboid-like_sf"/>
</dbReference>
<protein>
    <submittedName>
        <fullName evidence="9">Rhomboid family intramembrane serine protease</fullName>
    </submittedName>
</protein>
<dbReference type="RefSeq" id="WP_110201181.1">
    <property type="nucleotide sequence ID" value="NZ_QICH01000002.1"/>
</dbReference>
<dbReference type="GO" id="GO:0006508">
    <property type="term" value="P:proteolysis"/>
    <property type="evidence" value="ECO:0007669"/>
    <property type="project" value="UniProtKB-KW"/>
</dbReference>
<comment type="similarity">
    <text evidence="2">Belongs to the peptidase S54 family.</text>
</comment>
<dbReference type="OrthoDB" id="9814037at2"/>
<evidence type="ECO:0000313" key="9">
    <source>
        <dbReference type="EMBL" id="PXF63378.1"/>
    </source>
</evidence>
<comment type="subcellular location">
    <subcellularLocation>
        <location evidence="1">Membrane</location>
        <topology evidence="1">Multi-pass membrane protein</topology>
    </subcellularLocation>
</comment>
<dbReference type="Gene3D" id="1.20.1540.10">
    <property type="entry name" value="Rhomboid-like"/>
    <property type="match status" value="1"/>
</dbReference>
<dbReference type="InterPro" id="IPR011990">
    <property type="entry name" value="TPR-like_helical_dom_sf"/>
</dbReference>
<organism evidence="9 10">
    <name type="scientific">Kangiella spongicola</name>
    <dbReference type="NCBI Taxonomy" id="796379"/>
    <lineage>
        <taxon>Bacteria</taxon>
        <taxon>Pseudomonadati</taxon>
        <taxon>Pseudomonadota</taxon>
        <taxon>Gammaproteobacteria</taxon>
        <taxon>Kangiellales</taxon>
        <taxon>Kangiellaceae</taxon>
        <taxon>Kangiella</taxon>
    </lineage>
</organism>
<evidence type="ECO:0000256" key="2">
    <source>
        <dbReference type="ARBA" id="ARBA00009045"/>
    </source>
</evidence>
<gene>
    <name evidence="9" type="ORF">DL796_08060</name>
</gene>
<keyword evidence="10" id="KW-1185">Reference proteome</keyword>
<comment type="caution">
    <text evidence="9">The sequence shown here is derived from an EMBL/GenBank/DDBJ whole genome shotgun (WGS) entry which is preliminary data.</text>
</comment>
<proteinExistence type="inferred from homology"/>
<dbReference type="InterPro" id="IPR050925">
    <property type="entry name" value="Rhomboid_protease_S54"/>
</dbReference>
<dbReference type="Proteomes" id="UP000247689">
    <property type="component" value="Unassembled WGS sequence"/>
</dbReference>
<keyword evidence="9" id="KW-0645">Protease</keyword>
<dbReference type="Pfam" id="PF01694">
    <property type="entry name" value="Rhomboid"/>
    <property type="match status" value="1"/>
</dbReference>
<evidence type="ECO:0000256" key="6">
    <source>
        <dbReference type="ARBA" id="ARBA00023136"/>
    </source>
</evidence>
<sequence>MLLLPAENAISKTNPPYLTVLLILANIIAFVAFQSNDNQAFADAGDYYVEAELLDTERQAFEKYAQEHRLELYQSIHNNQFLPDEYLIQIILADKHFTHHITTLSSYSLDWRQKRQKVNDTLDETSIYSYAFYPSEPSIFTAFTHMFMHGGIDHLIGNMLFLFLFGFNLELLLGRGKTLSLYIISGLAAVTFFALTTTDKFVPLVGASGAIAGLMGGFCGWYGLRNIRYFYWFFVIFDYIKLPAALVFVYFLAKEYIMSNISDDNVAYMAHFGGLVAGFICALIFKYLLKPQQLAVASSSEPEQERYNPTRAKYEEACLAFQQLDFDKARLLFSQLIEKDPTQIDYYTQLFALEKISPDSHQFETLCNLILLRSLNDDRFSQLAEKVIDEIVANGKGLKRVPADTLIEYATNLVKKGKLHQAKPIINFVAKYYDFNEKTPKLLFKFGLGCEQTGDYHTYKKVFTYLGKKHSGTFIGDEAQKALSKPDA</sequence>
<feature type="transmembrane region" description="Helical" evidence="7">
    <location>
        <begin position="155"/>
        <end position="173"/>
    </location>
</feature>
<evidence type="ECO:0000256" key="1">
    <source>
        <dbReference type="ARBA" id="ARBA00004141"/>
    </source>
</evidence>
<feature type="transmembrane region" description="Helical" evidence="7">
    <location>
        <begin position="15"/>
        <end position="33"/>
    </location>
</feature>
<feature type="domain" description="Peptidase S54 rhomboid" evidence="8">
    <location>
        <begin position="139"/>
        <end position="285"/>
    </location>
</feature>
<keyword evidence="5 7" id="KW-1133">Transmembrane helix</keyword>
<reference evidence="9 10" key="1">
    <citation type="submission" date="2018-05" db="EMBL/GenBank/DDBJ databases">
        <title>Kangiella spongicola genome sequence.</title>
        <authorList>
            <person name="Maclea K.S."/>
            <person name="Goen A.E."/>
            <person name="Kelley C."/>
            <person name="Underriner A."/>
            <person name="Silverwood T."/>
            <person name="Trachtenberg A.M."/>
        </authorList>
    </citation>
    <scope>NUCLEOTIDE SEQUENCE [LARGE SCALE GENOMIC DNA]</scope>
    <source>
        <strain evidence="9 10">ATCC BAA-2076</strain>
    </source>
</reference>
<feature type="transmembrane region" description="Helical" evidence="7">
    <location>
        <begin position="204"/>
        <end position="224"/>
    </location>
</feature>
<dbReference type="AlphaFoldDB" id="A0A318D6J3"/>
<evidence type="ECO:0000256" key="4">
    <source>
        <dbReference type="ARBA" id="ARBA00022801"/>
    </source>
</evidence>
<dbReference type="SUPFAM" id="SSF144091">
    <property type="entry name" value="Rhomboid-like"/>
    <property type="match status" value="1"/>
</dbReference>
<name>A0A318D6J3_9GAMM</name>
<keyword evidence="6 7" id="KW-0472">Membrane</keyword>
<evidence type="ECO:0000259" key="8">
    <source>
        <dbReference type="Pfam" id="PF01694"/>
    </source>
</evidence>
<dbReference type="PANTHER" id="PTHR43731">
    <property type="entry name" value="RHOMBOID PROTEASE"/>
    <property type="match status" value="1"/>
</dbReference>
<feature type="transmembrane region" description="Helical" evidence="7">
    <location>
        <begin position="230"/>
        <end position="253"/>
    </location>
</feature>
<dbReference type="SUPFAM" id="SSF48452">
    <property type="entry name" value="TPR-like"/>
    <property type="match status" value="1"/>
</dbReference>
<evidence type="ECO:0000256" key="3">
    <source>
        <dbReference type="ARBA" id="ARBA00022692"/>
    </source>
</evidence>
<keyword evidence="3 7" id="KW-0812">Transmembrane</keyword>
<dbReference type="GO" id="GO:0004252">
    <property type="term" value="F:serine-type endopeptidase activity"/>
    <property type="evidence" value="ECO:0007669"/>
    <property type="project" value="InterPro"/>
</dbReference>
<dbReference type="EMBL" id="QICH01000002">
    <property type="protein sequence ID" value="PXF63378.1"/>
    <property type="molecule type" value="Genomic_DNA"/>
</dbReference>
<dbReference type="PANTHER" id="PTHR43731:SF14">
    <property type="entry name" value="PRESENILIN-ASSOCIATED RHOMBOID-LIKE PROTEIN, MITOCHONDRIAL"/>
    <property type="match status" value="1"/>
</dbReference>
<feature type="transmembrane region" description="Helical" evidence="7">
    <location>
        <begin position="265"/>
        <end position="289"/>
    </location>
</feature>
<dbReference type="GO" id="GO:0016020">
    <property type="term" value="C:membrane"/>
    <property type="evidence" value="ECO:0007669"/>
    <property type="project" value="UniProtKB-SubCell"/>
</dbReference>
<evidence type="ECO:0000313" key="10">
    <source>
        <dbReference type="Proteomes" id="UP000247689"/>
    </source>
</evidence>
<dbReference type="InterPro" id="IPR022764">
    <property type="entry name" value="Peptidase_S54_rhomboid_dom"/>
</dbReference>
<keyword evidence="4" id="KW-0378">Hydrolase</keyword>